<dbReference type="AlphaFoldDB" id="A0A1R2BAT7"/>
<dbReference type="Proteomes" id="UP000187209">
    <property type="component" value="Unassembled WGS sequence"/>
</dbReference>
<dbReference type="SUPFAM" id="SSF47323">
    <property type="entry name" value="Anticodon-binding domain of a subclass of class I aminoacyl-tRNA synthetases"/>
    <property type="match status" value="1"/>
</dbReference>
<dbReference type="GO" id="GO:0005524">
    <property type="term" value="F:ATP binding"/>
    <property type="evidence" value="ECO:0007669"/>
    <property type="project" value="InterPro"/>
</dbReference>
<dbReference type="GO" id="GO:0003723">
    <property type="term" value="F:RNA binding"/>
    <property type="evidence" value="ECO:0007669"/>
    <property type="project" value="InterPro"/>
</dbReference>
<proteinExistence type="predicted"/>
<feature type="domain" description="KHDC4/BBP-like KH-domain type I" evidence="2">
    <location>
        <begin position="157"/>
        <end position="241"/>
    </location>
</feature>
<evidence type="ECO:0000259" key="2">
    <source>
        <dbReference type="Pfam" id="PF22675"/>
    </source>
</evidence>
<dbReference type="Gene3D" id="3.30.1370.10">
    <property type="entry name" value="K Homology domain, type 1"/>
    <property type="match status" value="1"/>
</dbReference>
<dbReference type="EMBL" id="MPUH01000789">
    <property type="protein sequence ID" value="OMJ73882.1"/>
    <property type="molecule type" value="Genomic_DNA"/>
</dbReference>
<keyword evidence="4" id="KW-1185">Reference proteome</keyword>
<evidence type="ECO:0000313" key="4">
    <source>
        <dbReference type="Proteomes" id="UP000187209"/>
    </source>
</evidence>
<dbReference type="InterPro" id="IPR031121">
    <property type="entry name" value="RIK/BLOM7"/>
</dbReference>
<dbReference type="InterPro" id="IPR035979">
    <property type="entry name" value="RBD_domain_sf"/>
</dbReference>
<dbReference type="OrthoDB" id="5989967at2759"/>
<dbReference type="InterPro" id="IPR009080">
    <property type="entry name" value="tRNAsynth_Ia_anticodon-bd"/>
</dbReference>
<accession>A0A1R2BAT7</accession>
<gene>
    <name evidence="3" type="ORF">SteCoe_27331</name>
</gene>
<keyword evidence="1" id="KW-0175">Coiled coil</keyword>
<dbReference type="GO" id="GO:0006418">
    <property type="term" value="P:tRNA aminoacylation for protein translation"/>
    <property type="evidence" value="ECO:0007669"/>
    <property type="project" value="InterPro"/>
</dbReference>
<dbReference type="InterPro" id="IPR055256">
    <property type="entry name" value="KH_1_KHDC4/BBP-like"/>
</dbReference>
<dbReference type="GO" id="GO:0004812">
    <property type="term" value="F:aminoacyl-tRNA ligase activity"/>
    <property type="evidence" value="ECO:0007669"/>
    <property type="project" value="InterPro"/>
</dbReference>
<evidence type="ECO:0000256" key="1">
    <source>
        <dbReference type="SAM" id="Coils"/>
    </source>
</evidence>
<dbReference type="SUPFAM" id="SSF54791">
    <property type="entry name" value="Eukaryotic type KH-domain (KH-domain type I)"/>
    <property type="match status" value="1"/>
</dbReference>
<comment type="caution">
    <text evidence="3">The sequence shown here is derived from an EMBL/GenBank/DDBJ whole genome shotgun (WGS) entry which is preliminary data.</text>
</comment>
<dbReference type="InterPro" id="IPR036612">
    <property type="entry name" value="KH_dom_type_1_sf"/>
</dbReference>
<evidence type="ECO:0000313" key="3">
    <source>
        <dbReference type="EMBL" id="OMJ73882.1"/>
    </source>
</evidence>
<feature type="coiled-coil region" evidence="1">
    <location>
        <begin position="281"/>
        <end position="315"/>
    </location>
</feature>
<dbReference type="Gene3D" id="1.20.120.1910">
    <property type="entry name" value="Cysteine-tRNA ligase, C-terminal anti-codon recognition domain"/>
    <property type="match status" value="1"/>
</dbReference>
<organism evidence="3 4">
    <name type="scientific">Stentor coeruleus</name>
    <dbReference type="NCBI Taxonomy" id="5963"/>
    <lineage>
        <taxon>Eukaryota</taxon>
        <taxon>Sar</taxon>
        <taxon>Alveolata</taxon>
        <taxon>Ciliophora</taxon>
        <taxon>Postciliodesmatophora</taxon>
        <taxon>Heterotrichea</taxon>
        <taxon>Heterotrichida</taxon>
        <taxon>Stentoridae</taxon>
        <taxon>Stentor</taxon>
    </lineage>
</organism>
<sequence length="349" mass="40042">MLRESENERAGNCTLKEKIQTMIASENVKQKVLEKLESMSISNPCLKLEILDSKSEDFMIDEPDVLKVFECFGSVSSLKIQGKNAIITYKDIVSAYFAIKILDGKELPELNMTLQVSWHIIPDIRIPLKELHIREVPTIPEENLKYTCRFDIQIDNNKEFQVARRLIGSKGCNMKRIIEKCCKGMNAQAHDIIKLRLRGIGSGFKEGPNNAESQDSLHLCVSSKYHSKFVIAVNEIEILLKKVYKDYGEYCIAKGLHDPKLTLMMTEKTSGRAMILAPSRIKEIEENEKLTEDDIEELIDIRNEARRQCNFSEADRIRELLRKKGITLMDEKGRRGRGVEVTTWKYGKL</sequence>
<dbReference type="PANTHER" id="PTHR15744:SF0">
    <property type="entry name" value="KH HOMOLOGY DOMAIN-CONTAINING PROTEIN 4"/>
    <property type="match status" value="1"/>
</dbReference>
<reference evidence="3 4" key="1">
    <citation type="submission" date="2016-11" db="EMBL/GenBank/DDBJ databases">
        <title>The macronuclear genome of Stentor coeruleus: a giant cell with tiny introns.</title>
        <authorList>
            <person name="Slabodnick M."/>
            <person name="Ruby J.G."/>
            <person name="Reiff S.B."/>
            <person name="Swart E.C."/>
            <person name="Gosai S."/>
            <person name="Prabakaran S."/>
            <person name="Witkowska E."/>
            <person name="Larue G.E."/>
            <person name="Fisher S."/>
            <person name="Freeman R.M."/>
            <person name="Gunawardena J."/>
            <person name="Chu W."/>
            <person name="Stover N.A."/>
            <person name="Gregory B.D."/>
            <person name="Nowacki M."/>
            <person name="Derisi J."/>
            <person name="Roy S.W."/>
            <person name="Marshall W.F."/>
            <person name="Sood P."/>
        </authorList>
    </citation>
    <scope>NUCLEOTIDE SEQUENCE [LARGE SCALE GENOMIC DNA]</scope>
    <source>
        <strain evidence="3">WM001</strain>
    </source>
</reference>
<dbReference type="PANTHER" id="PTHR15744">
    <property type="entry name" value="BLOM7"/>
    <property type="match status" value="1"/>
</dbReference>
<protein>
    <recommendedName>
        <fullName evidence="2">KHDC4/BBP-like KH-domain type I domain-containing protein</fullName>
    </recommendedName>
</protein>
<name>A0A1R2BAT7_9CILI</name>
<dbReference type="GO" id="GO:0005634">
    <property type="term" value="C:nucleus"/>
    <property type="evidence" value="ECO:0007669"/>
    <property type="project" value="InterPro"/>
</dbReference>
<dbReference type="Pfam" id="PF22675">
    <property type="entry name" value="KH-I_KHDC4-BBP"/>
    <property type="match status" value="1"/>
</dbReference>
<dbReference type="SUPFAM" id="SSF54928">
    <property type="entry name" value="RNA-binding domain, RBD"/>
    <property type="match status" value="1"/>
</dbReference>